<dbReference type="RefSeq" id="XP_007326921.1">
    <property type="nucleotide sequence ID" value="XM_007326859.1"/>
</dbReference>
<keyword evidence="2" id="KW-1185">Reference proteome</keyword>
<reference evidence="2" key="1">
    <citation type="journal article" date="2012" name="Proc. Natl. Acad. Sci. U.S.A.">
        <title>Genome sequence of the button mushroom Agaricus bisporus reveals mechanisms governing adaptation to a humic-rich ecological niche.</title>
        <authorList>
            <person name="Morin E."/>
            <person name="Kohler A."/>
            <person name="Baker A.R."/>
            <person name="Foulongne-Oriol M."/>
            <person name="Lombard V."/>
            <person name="Nagy L.G."/>
            <person name="Ohm R.A."/>
            <person name="Patyshakuliyeva A."/>
            <person name="Brun A."/>
            <person name="Aerts A.L."/>
            <person name="Bailey A.M."/>
            <person name="Billette C."/>
            <person name="Coutinho P.M."/>
            <person name="Deakin G."/>
            <person name="Doddapaneni H."/>
            <person name="Floudas D."/>
            <person name="Grimwood J."/>
            <person name="Hilden K."/>
            <person name="Kuees U."/>
            <person name="LaButti K.M."/>
            <person name="Lapidus A."/>
            <person name="Lindquist E.A."/>
            <person name="Lucas S.M."/>
            <person name="Murat C."/>
            <person name="Riley R.W."/>
            <person name="Salamov A.A."/>
            <person name="Schmutz J."/>
            <person name="Subramanian V."/>
            <person name="Woesten H.A.B."/>
            <person name="Xu J."/>
            <person name="Eastwood D.C."/>
            <person name="Foster G.D."/>
            <person name="Sonnenberg A.S."/>
            <person name="Cullen D."/>
            <person name="de Vries R.P."/>
            <person name="Lundell T."/>
            <person name="Hibbett D.S."/>
            <person name="Henrissat B."/>
            <person name="Burton K.S."/>
            <person name="Kerrigan R.W."/>
            <person name="Challen M.P."/>
            <person name="Grigoriev I.V."/>
            <person name="Martin F."/>
        </authorList>
    </citation>
    <scope>NUCLEOTIDE SEQUENCE [LARGE SCALE GENOMIC DNA]</scope>
    <source>
        <strain evidence="2">JB137-S8 / ATCC MYA-4627 / FGSC 10392</strain>
    </source>
</reference>
<dbReference type="InParanoid" id="K5W8C4"/>
<dbReference type="HOGENOM" id="CLU_2222417_0_0_1"/>
<dbReference type="KEGG" id="abp:AGABI1DRAFT125559"/>
<dbReference type="EMBL" id="JH971386">
    <property type="protein sequence ID" value="EKM83079.1"/>
    <property type="molecule type" value="Genomic_DNA"/>
</dbReference>
<organism evidence="1 2">
    <name type="scientific">Agaricus bisporus var. burnettii (strain JB137-S8 / ATCC MYA-4627 / FGSC 10392)</name>
    <name type="common">White button mushroom</name>
    <dbReference type="NCBI Taxonomy" id="597362"/>
    <lineage>
        <taxon>Eukaryota</taxon>
        <taxon>Fungi</taxon>
        <taxon>Dikarya</taxon>
        <taxon>Basidiomycota</taxon>
        <taxon>Agaricomycotina</taxon>
        <taxon>Agaricomycetes</taxon>
        <taxon>Agaricomycetidae</taxon>
        <taxon>Agaricales</taxon>
        <taxon>Agaricineae</taxon>
        <taxon>Agaricaceae</taxon>
        <taxon>Agaricus</taxon>
    </lineage>
</organism>
<dbReference type="Proteomes" id="UP000008493">
    <property type="component" value="Unassembled WGS sequence"/>
</dbReference>
<protein>
    <submittedName>
        <fullName evidence="1">Uncharacterized protein</fullName>
    </submittedName>
</protein>
<evidence type="ECO:0000313" key="1">
    <source>
        <dbReference type="EMBL" id="EKM83079.1"/>
    </source>
</evidence>
<name>K5W8C4_AGABU</name>
<accession>K5W8C4</accession>
<sequence length="106" mass="11825">MFSTIQGYIIMPQRRAPDESGHLPDFVIEVDKIASPIPLRTVLMVKIKNTRHCEAGIPAFERQMLRQTIMSENQNAPDLVTTAQGLPHPALSYWIGTPRPDSVQSG</sequence>
<gene>
    <name evidence="1" type="ORF">AGABI1DRAFT_125559</name>
</gene>
<dbReference type="OrthoDB" id="5362978at2759"/>
<dbReference type="AlphaFoldDB" id="K5W8C4"/>
<dbReference type="GeneID" id="18826329"/>
<proteinExistence type="predicted"/>
<evidence type="ECO:0000313" key="2">
    <source>
        <dbReference type="Proteomes" id="UP000008493"/>
    </source>
</evidence>